<gene>
    <name evidence="1" type="ORF">ACHKAR_02200</name>
</gene>
<dbReference type="EMBL" id="JBIPKE010000011">
    <property type="protein sequence ID" value="MFH6982227.1"/>
    <property type="molecule type" value="Genomic_DNA"/>
</dbReference>
<evidence type="ECO:0000313" key="2">
    <source>
        <dbReference type="Proteomes" id="UP001610063"/>
    </source>
</evidence>
<evidence type="ECO:0000313" key="1">
    <source>
        <dbReference type="EMBL" id="MFH6982227.1"/>
    </source>
</evidence>
<accession>A0ABW7N3V8</accession>
<sequence>MFDGSDFPKPLDEALFDQWLENGRQSKISYGFLLIVWDAFEAAYQPVYAERREQMQEYQRYQESTGRESLVAAYNLYSESRIG</sequence>
<name>A0ABW7N3V8_9BACT</name>
<dbReference type="Proteomes" id="UP001610063">
    <property type="component" value="Unassembled WGS sequence"/>
</dbReference>
<protein>
    <submittedName>
        <fullName evidence="1">Uncharacterized protein</fullName>
    </submittedName>
</protein>
<proteinExistence type="predicted"/>
<organism evidence="1 2">
    <name type="scientific">Marinoscillum luteum</name>
    <dbReference type="NCBI Taxonomy" id="861051"/>
    <lineage>
        <taxon>Bacteria</taxon>
        <taxon>Pseudomonadati</taxon>
        <taxon>Bacteroidota</taxon>
        <taxon>Cytophagia</taxon>
        <taxon>Cytophagales</taxon>
        <taxon>Reichenbachiellaceae</taxon>
        <taxon>Marinoscillum</taxon>
    </lineage>
</organism>
<reference evidence="1 2" key="1">
    <citation type="journal article" date="2013" name="Int. J. Syst. Evol. Microbiol.">
        <title>Marinoscillum luteum sp. nov., isolated from marine sediment.</title>
        <authorList>
            <person name="Cha I.T."/>
            <person name="Park S.J."/>
            <person name="Kim S.J."/>
            <person name="Kim J.G."/>
            <person name="Jung M.Y."/>
            <person name="Shin K.S."/>
            <person name="Kwon K.K."/>
            <person name="Yang S.H."/>
            <person name="Seo Y.S."/>
            <person name="Rhee S.K."/>
        </authorList>
    </citation>
    <scope>NUCLEOTIDE SEQUENCE [LARGE SCALE GENOMIC DNA]</scope>
    <source>
        <strain evidence="1 2">KCTC 23939</strain>
    </source>
</reference>
<dbReference type="RefSeq" id="WP_159579801.1">
    <property type="nucleotide sequence ID" value="NZ_JBIPKE010000011.1"/>
</dbReference>
<comment type="caution">
    <text evidence="1">The sequence shown here is derived from an EMBL/GenBank/DDBJ whole genome shotgun (WGS) entry which is preliminary data.</text>
</comment>
<keyword evidence="2" id="KW-1185">Reference proteome</keyword>